<proteinExistence type="predicted"/>
<dbReference type="STRING" id="1810919.A0A3D8S6H6"/>
<evidence type="ECO:0000313" key="4">
    <source>
        <dbReference type="EMBL" id="RDW81614.1"/>
    </source>
</evidence>
<sequence>MSTFQLYELPEELVLLVADQCRDRDLARFSRTSQESRRIGQLALYDRLSHEGIKRVFKWAKQKNQLEPIFHVLDRHRQQVELQKNPKLAADALSLACEEGHVDLMKALLDAGIPPNTKCNQYWPLEVAATHGHPAIMQVLYDAGAKLTSHFARNYMLLCTGKPGRLATGQMLLSHGFDLHQQRGGEGFLHHACRGTPGAAATLHNLELLLQLGLDVNVRNTNDETPLVPAVRSGLPGIVEFLLSHGADVHVRSVLNQPPLAMAINRRHASCDPHEMAKCLLDAGAGFNEQWGVWLVLEALTNQWTRSLALVLESWNTQVSTGWDCSEPELLFYAAATVGNVPMLRGLLQVGEVDPNCNFDGTTALMAAAEHNNVAAIELLVQHVSCFDYEDSGGRTAFRIALQHQSEEAIRVLLPHITWTSPKAPLLSPLIDAVNNLSPDLVAMILDKLSSSQPQSHLQEPTPAQQEATAALEVAIQLGKLDTVQVLLLRTDLIKPSFCPAILCTALGGGKNDDIALKLLDWGAEYKDPQPGSYTPLMRASLHGNVRALSALLGKGAPLDARTGTHETALTLAVSHNQPECVRRLLAAGARASELMHFANYDDMVEDRDRPGSGSCQRDTVFLYAARHGYAEIVDILRPYFDVTKP</sequence>
<evidence type="ECO:0000256" key="3">
    <source>
        <dbReference type="PROSITE-ProRule" id="PRU00023"/>
    </source>
</evidence>
<dbReference type="SMART" id="SM00248">
    <property type="entry name" value="ANK"/>
    <property type="match status" value="12"/>
</dbReference>
<dbReference type="Gene3D" id="1.25.40.20">
    <property type="entry name" value="Ankyrin repeat-containing domain"/>
    <property type="match status" value="4"/>
</dbReference>
<keyword evidence="2 3" id="KW-0040">ANK repeat</keyword>
<dbReference type="Pfam" id="PF12796">
    <property type="entry name" value="Ank_2"/>
    <property type="match status" value="4"/>
</dbReference>
<dbReference type="InterPro" id="IPR002110">
    <property type="entry name" value="Ankyrin_rpt"/>
</dbReference>
<accession>A0A3D8S6H6</accession>
<comment type="caution">
    <text evidence="4">The sequence shown here is derived from an EMBL/GenBank/DDBJ whole genome shotgun (WGS) entry which is preliminary data.</text>
</comment>
<keyword evidence="1" id="KW-0677">Repeat</keyword>
<gene>
    <name evidence="4" type="ORF">DSM5745_05171</name>
</gene>
<dbReference type="PROSITE" id="PS50297">
    <property type="entry name" value="ANK_REP_REGION"/>
    <property type="match status" value="1"/>
</dbReference>
<keyword evidence="5" id="KW-1185">Reference proteome</keyword>
<organism evidence="4 5">
    <name type="scientific">Aspergillus mulundensis</name>
    <dbReference type="NCBI Taxonomy" id="1810919"/>
    <lineage>
        <taxon>Eukaryota</taxon>
        <taxon>Fungi</taxon>
        <taxon>Dikarya</taxon>
        <taxon>Ascomycota</taxon>
        <taxon>Pezizomycotina</taxon>
        <taxon>Eurotiomycetes</taxon>
        <taxon>Eurotiomycetidae</taxon>
        <taxon>Eurotiales</taxon>
        <taxon>Aspergillaceae</taxon>
        <taxon>Aspergillus</taxon>
        <taxon>Aspergillus subgen. Nidulantes</taxon>
    </lineage>
</organism>
<evidence type="ECO:0000256" key="1">
    <source>
        <dbReference type="ARBA" id="ARBA00022737"/>
    </source>
</evidence>
<dbReference type="InterPro" id="IPR036770">
    <property type="entry name" value="Ankyrin_rpt-contain_sf"/>
</dbReference>
<feature type="repeat" description="ANK" evidence="3">
    <location>
        <begin position="360"/>
        <end position="392"/>
    </location>
</feature>
<dbReference type="SUPFAM" id="SSF48403">
    <property type="entry name" value="Ankyrin repeat"/>
    <property type="match status" value="2"/>
</dbReference>
<reference evidence="4 5" key="1">
    <citation type="journal article" date="2018" name="IMA Fungus">
        <title>IMA Genome-F 9: Draft genome sequence of Annulohypoxylon stygium, Aspergillus mulundensis, Berkeleyomyces basicola (syn. Thielaviopsis basicola), Ceratocystis smalleyi, two Cercospora beticola strains, Coleophoma cylindrospora, Fusarium fracticaudum, Phialophora cf. hyalina, and Morchella septimelata.</title>
        <authorList>
            <person name="Wingfield B.D."/>
            <person name="Bills G.F."/>
            <person name="Dong Y."/>
            <person name="Huang W."/>
            <person name="Nel W.J."/>
            <person name="Swalarsk-Parry B.S."/>
            <person name="Vaghefi N."/>
            <person name="Wilken P.M."/>
            <person name="An Z."/>
            <person name="de Beer Z.W."/>
            <person name="De Vos L."/>
            <person name="Chen L."/>
            <person name="Duong T.A."/>
            <person name="Gao Y."/>
            <person name="Hammerbacher A."/>
            <person name="Kikkert J.R."/>
            <person name="Li Y."/>
            <person name="Li H."/>
            <person name="Li K."/>
            <person name="Li Q."/>
            <person name="Liu X."/>
            <person name="Ma X."/>
            <person name="Naidoo K."/>
            <person name="Pethybridge S.J."/>
            <person name="Sun J."/>
            <person name="Steenkamp E.T."/>
            <person name="van der Nest M.A."/>
            <person name="van Wyk S."/>
            <person name="Wingfield M.J."/>
            <person name="Xiong C."/>
            <person name="Yue Q."/>
            <person name="Zhang X."/>
        </authorList>
    </citation>
    <scope>NUCLEOTIDE SEQUENCE [LARGE SCALE GENOMIC DNA]</scope>
    <source>
        <strain evidence="4 5">DSM 5745</strain>
    </source>
</reference>
<dbReference type="GeneID" id="38115541"/>
<dbReference type="PROSITE" id="PS50088">
    <property type="entry name" value="ANK_REPEAT"/>
    <property type="match status" value="3"/>
</dbReference>
<dbReference type="AlphaFoldDB" id="A0A3D8S6H6"/>
<dbReference type="OrthoDB" id="4464097at2759"/>
<dbReference type="EMBL" id="PVWQ01000005">
    <property type="protein sequence ID" value="RDW81614.1"/>
    <property type="molecule type" value="Genomic_DNA"/>
</dbReference>
<evidence type="ECO:0000256" key="2">
    <source>
        <dbReference type="ARBA" id="ARBA00023043"/>
    </source>
</evidence>
<dbReference type="Proteomes" id="UP000256690">
    <property type="component" value="Unassembled WGS sequence"/>
</dbReference>
<dbReference type="RefSeq" id="XP_026604667.1">
    <property type="nucleotide sequence ID" value="XM_026747187.1"/>
</dbReference>
<protein>
    <submittedName>
        <fullName evidence="4">Uncharacterized protein</fullName>
    </submittedName>
</protein>
<dbReference type="PANTHER" id="PTHR24126:SF14">
    <property type="entry name" value="ANK_REP_REGION DOMAIN-CONTAINING PROTEIN"/>
    <property type="match status" value="1"/>
</dbReference>
<dbReference type="PANTHER" id="PTHR24126">
    <property type="entry name" value="ANKYRIN REPEAT, PH AND SEC7 DOMAIN CONTAINING PROTEIN SECG-RELATED"/>
    <property type="match status" value="1"/>
</dbReference>
<feature type="repeat" description="ANK" evidence="3">
    <location>
        <begin position="222"/>
        <end position="254"/>
    </location>
</feature>
<evidence type="ECO:0000313" key="5">
    <source>
        <dbReference type="Proteomes" id="UP000256690"/>
    </source>
</evidence>
<name>A0A3D8S6H6_9EURO</name>
<feature type="repeat" description="ANK" evidence="3">
    <location>
        <begin position="532"/>
        <end position="564"/>
    </location>
</feature>